<proteinExistence type="predicted"/>
<comment type="caution">
    <text evidence="2">The sequence shown here is derived from an EMBL/GenBank/DDBJ whole genome shotgun (WGS) entry which is preliminary data.</text>
</comment>
<evidence type="ECO:0000313" key="2">
    <source>
        <dbReference type="EMBL" id="KAG7502418.1"/>
    </source>
</evidence>
<evidence type="ECO:0000313" key="3">
    <source>
        <dbReference type="Proteomes" id="UP000693946"/>
    </source>
</evidence>
<protein>
    <submittedName>
        <fullName evidence="2">Uncharacterized protein</fullName>
    </submittedName>
</protein>
<dbReference type="Proteomes" id="UP000693946">
    <property type="component" value="Linkage Group LG2"/>
</dbReference>
<reference evidence="2 3" key="1">
    <citation type="journal article" date="2021" name="Sci. Rep.">
        <title>Chromosome anchoring in Senegalese sole (Solea senegalensis) reveals sex-associated markers and genome rearrangements in flatfish.</title>
        <authorList>
            <person name="Guerrero-Cozar I."/>
            <person name="Gomez-Garrido J."/>
            <person name="Berbel C."/>
            <person name="Martinez-Blanch J.F."/>
            <person name="Alioto T."/>
            <person name="Claros M.G."/>
            <person name="Gagnaire P.A."/>
            <person name="Manchado M."/>
        </authorList>
    </citation>
    <scope>NUCLEOTIDE SEQUENCE [LARGE SCALE GENOMIC DNA]</scope>
    <source>
        <strain evidence="2">Sse05_10M</strain>
    </source>
</reference>
<gene>
    <name evidence="2" type="ORF">JOB18_019434</name>
</gene>
<sequence>MKDTRRRCVTGSRGRRRLHLTNKEEEPETLDFIYKEQQLSQSAHREERGAQEEDEEGKRNITSIHFSNYRE</sequence>
<feature type="compositionally biased region" description="Polar residues" evidence="1">
    <location>
        <begin position="60"/>
        <end position="71"/>
    </location>
</feature>
<feature type="compositionally biased region" description="Basic and acidic residues" evidence="1">
    <location>
        <begin position="43"/>
        <end position="59"/>
    </location>
</feature>
<feature type="region of interest" description="Disordered" evidence="1">
    <location>
        <begin position="1"/>
        <end position="24"/>
    </location>
</feature>
<dbReference type="EMBL" id="JAGKHQ010000012">
    <property type="protein sequence ID" value="KAG7502418.1"/>
    <property type="molecule type" value="Genomic_DNA"/>
</dbReference>
<accession>A0AAV6RAP5</accession>
<dbReference type="AlphaFoldDB" id="A0AAV6RAP5"/>
<keyword evidence="3" id="KW-1185">Reference proteome</keyword>
<feature type="compositionally biased region" description="Basic residues" evidence="1">
    <location>
        <begin position="1"/>
        <end position="20"/>
    </location>
</feature>
<organism evidence="2 3">
    <name type="scientific">Solea senegalensis</name>
    <name type="common">Senegalese sole</name>
    <dbReference type="NCBI Taxonomy" id="28829"/>
    <lineage>
        <taxon>Eukaryota</taxon>
        <taxon>Metazoa</taxon>
        <taxon>Chordata</taxon>
        <taxon>Craniata</taxon>
        <taxon>Vertebrata</taxon>
        <taxon>Euteleostomi</taxon>
        <taxon>Actinopterygii</taxon>
        <taxon>Neopterygii</taxon>
        <taxon>Teleostei</taxon>
        <taxon>Neoteleostei</taxon>
        <taxon>Acanthomorphata</taxon>
        <taxon>Carangaria</taxon>
        <taxon>Pleuronectiformes</taxon>
        <taxon>Pleuronectoidei</taxon>
        <taxon>Soleidae</taxon>
        <taxon>Solea</taxon>
    </lineage>
</organism>
<evidence type="ECO:0000256" key="1">
    <source>
        <dbReference type="SAM" id="MobiDB-lite"/>
    </source>
</evidence>
<name>A0AAV6RAP5_SOLSE</name>
<feature type="region of interest" description="Disordered" evidence="1">
    <location>
        <begin position="38"/>
        <end position="71"/>
    </location>
</feature>